<accession>A0A9Q0EF87</accession>
<dbReference type="SUPFAM" id="SSF48403">
    <property type="entry name" value="Ankyrin repeat"/>
    <property type="match status" value="1"/>
</dbReference>
<proteinExistence type="predicted"/>
<dbReference type="PROSITE" id="PS50088">
    <property type="entry name" value="ANK_REPEAT"/>
    <property type="match status" value="2"/>
</dbReference>
<dbReference type="AlphaFoldDB" id="A0A9Q0EF87"/>
<dbReference type="PANTHER" id="PTHR24127">
    <property type="entry name" value="ANKYRIN REPEAT AND EF-HAND DOMAIN-CONTAINING PROTEIN 1"/>
    <property type="match status" value="1"/>
</dbReference>
<dbReference type="Gene3D" id="1.25.40.20">
    <property type="entry name" value="Ankyrin repeat-containing domain"/>
    <property type="match status" value="1"/>
</dbReference>
<feature type="repeat" description="ANK" evidence="1">
    <location>
        <begin position="49"/>
        <end position="81"/>
    </location>
</feature>
<evidence type="ECO:0000256" key="1">
    <source>
        <dbReference type="PROSITE-ProRule" id="PRU00023"/>
    </source>
</evidence>
<evidence type="ECO:0000313" key="3">
    <source>
        <dbReference type="Proteomes" id="UP001148018"/>
    </source>
</evidence>
<name>A0A9Q0EF87_9TELE</name>
<keyword evidence="3" id="KW-1185">Reference proteome</keyword>
<dbReference type="SMART" id="SM00248">
    <property type="entry name" value="ANK"/>
    <property type="match status" value="2"/>
</dbReference>
<dbReference type="InterPro" id="IPR002110">
    <property type="entry name" value="Ankyrin_rpt"/>
</dbReference>
<dbReference type="Pfam" id="PF12796">
    <property type="entry name" value="Ank_2"/>
    <property type="match status" value="1"/>
</dbReference>
<dbReference type="InterPro" id="IPR036770">
    <property type="entry name" value="Ankyrin_rpt-contain_sf"/>
</dbReference>
<dbReference type="PROSITE" id="PS50297">
    <property type="entry name" value="ANK_REP_REGION"/>
    <property type="match status" value="2"/>
</dbReference>
<evidence type="ECO:0000313" key="2">
    <source>
        <dbReference type="EMBL" id="KAJ3606229.1"/>
    </source>
</evidence>
<protein>
    <submittedName>
        <fullName evidence="2">Uncharacterized protein</fullName>
    </submittedName>
</protein>
<comment type="caution">
    <text evidence="2">The sequence shown here is derived from an EMBL/GenBank/DDBJ whole genome shotgun (WGS) entry which is preliminary data.</text>
</comment>
<dbReference type="EMBL" id="JANIIK010000042">
    <property type="protein sequence ID" value="KAJ3606229.1"/>
    <property type="molecule type" value="Genomic_DNA"/>
</dbReference>
<feature type="repeat" description="ANK" evidence="1">
    <location>
        <begin position="82"/>
        <end position="114"/>
    </location>
</feature>
<dbReference type="InterPro" id="IPR052801">
    <property type="entry name" value="Ankyrin-EF-hand"/>
</dbReference>
<gene>
    <name evidence="2" type="ORF">NHX12_025749</name>
</gene>
<dbReference type="Proteomes" id="UP001148018">
    <property type="component" value="Unassembled WGS sequence"/>
</dbReference>
<sequence>MQGPVAVGRLQTLQVYRFLQCVHQGDKLYIHKMVALGVENLLNMREPTDGISALHLAATNNYMEILGFLLSLGSQPNTQDHKGRTPAMLAAEQGHEPALTLLAENHADMNLLDAEGKASIRVSGIMASER</sequence>
<dbReference type="PANTHER" id="PTHR24127:SF1">
    <property type="entry name" value="ANKYRIN REPEAT AND EF-HAND DOMAIN-CONTAINING PROTEIN 1"/>
    <property type="match status" value="1"/>
</dbReference>
<keyword evidence="1" id="KW-0040">ANK repeat</keyword>
<organism evidence="2 3">
    <name type="scientific">Muraenolepis orangiensis</name>
    <name type="common">Patagonian moray cod</name>
    <dbReference type="NCBI Taxonomy" id="630683"/>
    <lineage>
        <taxon>Eukaryota</taxon>
        <taxon>Metazoa</taxon>
        <taxon>Chordata</taxon>
        <taxon>Craniata</taxon>
        <taxon>Vertebrata</taxon>
        <taxon>Euteleostomi</taxon>
        <taxon>Actinopterygii</taxon>
        <taxon>Neopterygii</taxon>
        <taxon>Teleostei</taxon>
        <taxon>Neoteleostei</taxon>
        <taxon>Acanthomorphata</taxon>
        <taxon>Zeiogadaria</taxon>
        <taxon>Gadariae</taxon>
        <taxon>Gadiformes</taxon>
        <taxon>Muraenolepidoidei</taxon>
        <taxon>Muraenolepididae</taxon>
        <taxon>Muraenolepis</taxon>
    </lineage>
</organism>
<reference evidence="2" key="1">
    <citation type="submission" date="2022-07" db="EMBL/GenBank/DDBJ databases">
        <title>Chromosome-level genome of Muraenolepis orangiensis.</title>
        <authorList>
            <person name="Kim J."/>
        </authorList>
    </citation>
    <scope>NUCLEOTIDE SEQUENCE</scope>
    <source>
        <strain evidence="2">KU_S4_2022</strain>
        <tissue evidence="2">Muscle</tissue>
    </source>
</reference>
<dbReference type="OrthoDB" id="539213at2759"/>